<proteinExistence type="predicted"/>
<keyword evidence="3" id="KW-1185">Reference proteome</keyword>
<keyword evidence="1" id="KW-0732">Signal</keyword>
<reference evidence="2" key="1">
    <citation type="submission" date="2021-06" db="EMBL/GenBank/DDBJ databases">
        <authorList>
            <person name="Hodson N. C."/>
            <person name="Mongue J. A."/>
            <person name="Jaron S. K."/>
        </authorList>
    </citation>
    <scope>NUCLEOTIDE SEQUENCE</scope>
</reference>
<evidence type="ECO:0000256" key="1">
    <source>
        <dbReference type="SAM" id="SignalP"/>
    </source>
</evidence>
<sequence>MSLLLLHSAGTLIIIILVCSHASCKFPDVLNVNIAPILDQKSPCFVRILQFSYLQSHLNIQVPYVLTNPWTKTKVSQEPVVSLKTRSITCLMTIVILSEQNLRQKKDVLKLHFHYIHLPRIILAGENIHFTPQILIFVVPESQNNFLAIKSLYWDTLKLDYILFRKDPALIYFFLHENSAENKEDISVSPTLRKGFFICNNCGRQDLQILSFGCSGSSCRNEMVSAVRTLTQKGSGILWLVENPTEGKFFERTSPFDRKSPSRLRISILNFLLNGLNSTDMDDYEDILRKAWKKDRNNYKWTASKPWILFSLEDNLVTKIHRPDNLHFYVTGSSSTFQFITSEGIYPRREKSFQRFFMPFDSTFWYYLGGTLLVTSFIIGITSRKYQSHSESTLFIRVFKSVEEICNILLEHGGIKSKTEPSEGNFVKNLLSTWLILSVVITNAYKGVVSSNTLFKGNYETKFETFRDIQSFRLYMPTITPMVCNYSGGILPYSKFTRDNPAFKSYWGNGYDSNAAKWNVFFKRLYDFWLSVTLMNATPGLLKESIKLRYVMLNSSFVCRGSSTSLIQFIGKELKQPKTAFIVERQNFHYYWEIFEAAMDKKSALKFAHNFKTQDPFLKQPDGYYITSGMHETYQLIPNRMKTLLSSGLYWLWTKWDDIRFSNTGNVKEGIPVNDKHESSQASLKPFSTSDPDVYLSFQLFGFCLFVSASVLVLEWITPGIVSYCCHRRFSTLVREFEYYY</sequence>
<feature type="signal peptide" evidence="1">
    <location>
        <begin position="1"/>
        <end position="24"/>
    </location>
</feature>
<organism evidence="2 3">
    <name type="scientific">Allacma fusca</name>
    <dbReference type="NCBI Taxonomy" id="39272"/>
    <lineage>
        <taxon>Eukaryota</taxon>
        <taxon>Metazoa</taxon>
        <taxon>Ecdysozoa</taxon>
        <taxon>Arthropoda</taxon>
        <taxon>Hexapoda</taxon>
        <taxon>Collembola</taxon>
        <taxon>Symphypleona</taxon>
        <taxon>Sminthuridae</taxon>
        <taxon>Allacma</taxon>
    </lineage>
</organism>
<dbReference type="Proteomes" id="UP000708208">
    <property type="component" value="Unassembled WGS sequence"/>
</dbReference>
<gene>
    <name evidence="2" type="ORF">AFUS01_LOCUS15437</name>
</gene>
<name>A0A8J2NUC6_9HEXA</name>
<dbReference type="EMBL" id="CAJVCH010136720">
    <property type="protein sequence ID" value="CAG7726528.1"/>
    <property type="molecule type" value="Genomic_DNA"/>
</dbReference>
<comment type="caution">
    <text evidence="2">The sequence shown here is derived from an EMBL/GenBank/DDBJ whole genome shotgun (WGS) entry which is preliminary data.</text>
</comment>
<feature type="chain" id="PRO_5035318742" evidence="1">
    <location>
        <begin position="25"/>
        <end position="741"/>
    </location>
</feature>
<protein>
    <submittedName>
        <fullName evidence="2">Uncharacterized protein</fullName>
    </submittedName>
</protein>
<dbReference type="AlphaFoldDB" id="A0A8J2NUC6"/>
<evidence type="ECO:0000313" key="3">
    <source>
        <dbReference type="Proteomes" id="UP000708208"/>
    </source>
</evidence>
<evidence type="ECO:0000313" key="2">
    <source>
        <dbReference type="EMBL" id="CAG7726528.1"/>
    </source>
</evidence>
<accession>A0A8J2NUC6</accession>